<dbReference type="PANTHER" id="PTHR33169:SF14">
    <property type="entry name" value="TRANSCRIPTIONAL REGULATOR RV3488"/>
    <property type="match status" value="1"/>
</dbReference>
<dbReference type="Pfam" id="PF03551">
    <property type="entry name" value="PadR"/>
    <property type="match status" value="1"/>
</dbReference>
<evidence type="ECO:0000313" key="2">
    <source>
        <dbReference type="EMBL" id="HIZ41860.1"/>
    </source>
</evidence>
<dbReference type="Proteomes" id="UP000824048">
    <property type="component" value="Unassembled WGS sequence"/>
</dbReference>
<dbReference type="EMBL" id="DXBP01000031">
    <property type="protein sequence ID" value="HIZ41860.1"/>
    <property type="molecule type" value="Genomic_DNA"/>
</dbReference>
<dbReference type="Gene3D" id="1.10.10.10">
    <property type="entry name" value="Winged helix-like DNA-binding domain superfamily/Winged helix DNA-binding domain"/>
    <property type="match status" value="1"/>
</dbReference>
<feature type="domain" description="Transcription regulator PadR N-terminal" evidence="1">
    <location>
        <begin position="22"/>
        <end position="100"/>
    </location>
</feature>
<accession>A0A9D2EQZ1</accession>
<dbReference type="AlphaFoldDB" id="A0A9D2EQZ1"/>
<gene>
    <name evidence="2" type="ORF">H9811_04770</name>
</gene>
<dbReference type="InterPro" id="IPR036390">
    <property type="entry name" value="WH_DNA-bd_sf"/>
</dbReference>
<dbReference type="InterPro" id="IPR036388">
    <property type="entry name" value="WH-like_DNA-bd_sf"/>
</dbReference>
<dbReference type="SUPFAM" id="SSF46785">
    <property type="entry name" value="Winged helix' DNA-binding domain"/>
    <property type="match status" value="1"/>
</dbReference>
<protein>
    <submittedName>
        <fullName evidence="2">Helix-turn-helix transcriptional regulator</fullName>
    </submittedName>
</protein>
<evidence type="ECO:0000259" key="1">
    <source>
        <dbReference type="Pfam" id="PF03551"/>
    </source>
</evidence>
<reference evidence="2" key="1">
    <citation type="journal article" date="2021" name="PeerJ">
        <title>Extensive microbial diversity within the chicken gut microbiome revealed by metagenomics and culture.</title>
        <authorList>
            <person name="Gilroy R."/>
            <person name="Ravi A."/>
            <person name="Getino M."/>
            <person name="Pursley I."/>
            <person name="Horton D.L."/>
            <person name="Alikhan N.F."/>
            <person name="Baker D."/>
            <person name="Gharbi K."/>
            <person name="Hall N."/>
            <person name="Watson M."/>
            <person name="Adriaenssens E.M."/>
            <person name="Foster-Nyarko E."/>
            <person name="Jarju S."/>
            <person name="Secka A."/>
            <person name="Antonio M."/>
            <person name="Oren A."/>
            <person name="Chaudhuri R.R."/>
            <person name="La Ragione R."/>
            <person name="Hildebrand F."/>
            <person name="Pallen M.J."/>
        </authorList>
    </citation>
    <scope>NUCLEOTIDE SEQUENCE</scope>
    <source>
        <strain evidence="2">ChiSxjej1B13-11774</strain>
    </source>
</reference>
<proteinExistence type="predicted"/>
<name>A0A9D2EQZ1_9FIRM</name>
<dbReference type="InterPro" id="IPR052509">
    <property type="entry name" value="Metal_resp_DNA-bind_regulator"/>
</dbReference>
<evidence type="ECO:0000313" key="3">
    <source>
        <dbReference type="Proteomes" id="UP000824048"/>
    </source>
</evidence>
<organism evidence="2 3">
    <name type="scientific">Candidatus Gemmiger excrementigallinarum</name>
    <dbReference type="NCBI Taxonomy" id="2838609"/>
    <lineage>
        <taxon>Bacteria</taxon>
        <taxon>Bacillati</taxon>
        <taxon>Bacillota</taxon>
        <taxon>Clostridia</taxon>
        <taxon>Eubacteriales</taxon>
        <taxon>Gemmiger</taxon>
    </lineage>
</organism>
<dbReference type="PANTHER" id="PTHR33169">
    <property type="entry name" value="PADR-FAMILY TRANSCRIPTIONAL REGULATOR"/>
    <property type="match status" value="1"/>
</dbReference>
<dbReference type="InterPro" id="IPR005149">
    <property type="entry name" value="Tscrpt_reg_PadR_N"/>
</dbReference>
<reference evidence="2" key="2">
    <citation type="submission" date="2021-04" db="EMBL/GenBank/DDBJ databases">
        <authorList>
            <person name="Gilroy R."/>
        </authorList>
    </citation>
    <scope>NUCLEOTIDE SEQUENCE</scope>
    <source>
        <strain evidence="2">ChiSxjej1B13-11774</strain>
    </source>
</reference>
<comment type="caution">
    <text evidence="2">The sequence shown here is derived from an EMBL/GenBank/DDBJ whole genome shotgun (WGS) entry which is preliminary data.</text>
</comment>
<sequence length="122" mass="13773">MAADSEQRFVQQLKKGVLEMLVLQLLTHQPCHGYELIVRLRDAGSGLLDLKEGTLYPILYRLEEEGAISSAWSSPEPGIRPGKVPRRIYTVTPRGTALLEQETELWHTFTACVDQALERDQP</sequence>